<dbReference type="Gene3D" id="2.60.120.10">
    <property type="entry name" value="Jelly Rolls"/>
    <property type="match status" value="2"/>
</dbReference>
<dbReference type="Proteomes" id="UP000032803">
    <property type="component" value="Chromosome I"/>
</dbReference>
<dbReference type="EMBL" id="LN681225">
    <property type="protein sequence ID" value="CEK09144.1"/>
    <property type="molecule type" value="Genomic_DNA"/>
</dbReference>
<name>A0A0A8UQX5_LEGHA</name>
<feature type="domain" description="Pirin N-terminal" evidence="4">
    <location>
        <begin position="31"/>
        <end position="120"/>
    </location>
</feature>
<dbReference type="Pfam" id="PF02678">
    <property type="entry name" value="Pirin"/>
    <property type="match status" value="1"/>
</dbReference>
<evidence type="ECO:0000313" key="7">
    <source>
        <dbReference type="Proteomes" id="UP000032803"/>
    </source>
</evidence>
<keyword evidence="2" id="KW-0408">Iron</keyword>
<dbReference type="InterPro" id="IPR014710">
    <property type="entry name" value="RmlC-like_jellyroll"/>
</dbReference>
<gene>
    <name evidence="6" type="ORF">LHA_0018</name>
</gene>
<dbReference type="PATRIC" id="fig|449.7.peg.1807"/>
<dbReference type="SUPFAM" id="SSF51182">
    <property type="entry name" value="RmlC-like cupins"/>
    <property type="match status" value="1"/>
</dbReference>
<dbReference type="Pfam" id="PF05726">
    <property type="entry name" value="Pirin_C"/>
    <property type="match status" value="1"/>
</dbReference>
<keyword evidence="7" id="KW-1185">Reference proteome</keyword>
<dbReference type="GO" id="GO:0046872">
    <property type="term" value="F:metal ion binding"/>
    <property type="evidence" value="ECO:0007669"/>
    <property type="project" value="UniProtKB-KW"/>
</dbReference>
<evidence type="ECO:0000256" key="3">
    <source>
        <dbReference type="RuleBase" id="RU003457"/>
    </source>
</evidence>
<dbReference type="PANTHER" id="PTHR13903:SF8">
    <property type="entry name" value="PIRIN"/>
    <property type="match status" value="1"/>
</dbReference>
<feature type="binding site" evidence="2">
    <location>
        <position position="105"/>
    </location>
    <ligand>
        <name>Fe cation</name>
        <dbReference type="ChEBI" id="CHEBI:24875"/>
    </ligand>
</feature>
<sequence>MTTIKIARLITGTLLREGAGVKLHRYIGLIRQNDFDPILLLDFFDSDNELDYMGGFPPHPHRGFETVTYMLSGKMEHQDNKGHRGIIGPGDVQWMTAGRGIIHSEMPKQTQGQLTGLQLWFNLPAANKWVEPRYQEYKATQLPVETHSSGLSIKVIAGKTDQGTQSPIDGIATQPIFLDISFAIEEKIDQHIPEGHQAILFTLAGEVTIEGQVVAEKVLADLSEGTRVSLAGKPGTRCLLVAAQKIKEPIAWLGPFVMNTQQEVRQALEDYRNDRF</sequence>
<proteinExistence type="inferred from homology"/>
<organism evidence="6 7">
    <name type="scientific">Legionella hackeliae</name>
    <dbReference type="NCBI Taxonomy" id="449"/>
    <lineage>
        <taxon>Bacteria</taxon>
        <taxon>Pseudomonadati</taxon>
        <taxon>Pseudomonadota</taxon>
        <taxon>Gammaproteobacteria</taxon>
        <taxon>Legionellales</taxon>
        <taxon>Legionellaceae</taxon>
        <taxon>Legionella</taxon>
    </lineage>
</organism>
<protein>
    <submittedName>
        <fullName evidence="6">Pirin-like protein CC_0481</fullName>
    </submittedName>
</protein>
<evidence type="ECO:0000313" key="6">
    <source>
        <dbReference type="EMBL" id="CEK09144.1"/>
    </source>
</evidence>
<dbReference type="RefSeq" id="WP_045104733.1">
    <property type="nucleotide sequence ID" value="NZ_LN681225.1"/>
</dbReference>
<comment type="cofactor">
    <cofactor evidence="2">
        <name>Fe cation</name>
        <dbReference type="ChEBI" id="CHEBI:24875"/>
    </cofactor>
    <text evidence="2">Binds 1 Fe cation per subunit.</text>
</comment>
<dbReference type="InterPro" id="IPR012093">
    <property type="entry name" value="Pirin"/>
</dbReference>
<dbReference type="KEGG" id="lha:LHA_0018"/>
<evidence type="ECO:0000259" key="5">
    <source>
        <dbReference type="Pfam" id="PF05726"/>
    </source>
</evidence>
<dbReference type="CDD" id="cd02247">
    <property type="entry name" value="cupin_pirin_C"/>
    <property type="match status" value="1"/>
</dbReference>
<dbReference type="PANTHER" id="PTHR13903">
    <property type="entry name" value="PIRIN-RELATED"/>
    <property type="match status" value="1"/>
</dbReference>
<dbReference type="InterPro" id="IPR011051">
    <property type="entry name" value="RmlC_Cupin_sf"/>
</dbReference>
<evidence type="ECO:0000259" key="4">
    <source>
        <dbReference type="Pfam" id="PF02678"/>
    </source>
</evidence>
<dbReference type="PIRSF" id="PIRSF006232">
    <property type="entry name" value="Pirin"/>
    <property type="match status" value="1"/>
</dbReference>
<dbReference type="AlphaFoldDB" id="A0A0A8UQX5"/>
<comment type="similarity">
    <text evidence="1 3">Belongs to the pirin family.</text>
</comment>
<dbReference type="HOGENOM" id="CLU_045717_5_0_6"/>
<dbReference type="InterPro" id="IPR008778">
    <property type="entry name" value="Pirin_C_dom"/>
</dbReference>
<feature type="domain" description="Pirin C-terminal" evidence="5">
    <location>
        <begin position="178"/>
        <end position="276"/>
    </location>
</feature>
<reference evidence="7" key="1">
    <citation type="submission" date="2014-09" db="EMBL/GenBank/DDBJ databases">
        <authorList>
            <person name="Gomez-Valero L."/>
        </authorList>
    </citation>
    <scope>NUCLEOTIDE SEQUENCE [LARGE SCALE GENOMIC DNA]</scope>
    <source>
        <strain evidence="7">ATCC35250</strain>
    </source>
</reference>
<feature type="binding site" evidence="2">
    <location>
        <position position="59"/>
    </location>
    <ligand>
        <name>Fe cation</name>
        <dbReference type="ChEBI" id="CHEBI:24875"/>
    </ligand>
</feature>
<evidence type="ECO:0000256" key="2">
    <source>
        <dbReference type="PIRSR" id="PIRSR006232-1"/>
    </source>
</evidence>
<dbReference type="OrthoDB" id="9780903at2"/>
<dbReference type="CDD" id="cd02909">
    <property type="entry name" value="cupin_pirin_N"/>
    <property type="match status" value="1"/>
</dbReference>
<accession>A0A0A8UQX5</accession>
<dbReference type="InterPro" id="IPR003829">
    <property type="entry name" value="Pirin_N_dom"/>
</dbReference>
<feature type="binding site" evidence="2">
    <location>
        <position position="61"/>
    </location>
    <ligand>
        <name>Fe cation</name>
        <dbReference type="ChEBI" id="CHEBI:24875"/>
    </ligand>
</feature>
<feature type="binding site" evidence="2">
    <location>
        <position position="103"/>
    </location>
    <ligand>
        <name>Fe cation</name>
        <dbReference type="ChEBI" id="CHEBI:24875"/>
    </ligand>
</feature>
<keyword evidence="2" id="KW-0479">Metal-binding</keyword>
<evidence type="ECO:0000256" key="1">
    <source>
        <dbReference type="ARBA" id="ARBA00008416"/>
    </source>
</evidence>
<dbReference type="STRING" id="449.LHA_0018"/>